<proteinExistence type="inferred from homology"/>
<feature type="region of interest" description="Disordered" evidence="2">
    <location>
        <begin position="1"/>
        <end position="21"/>
    </location>
</feature>
<evidence type="ECO:0008006" key="5">
    <source>
        <dbReference type="Google" id="ProtNLM"/>
    </source>
</evidence>
<dbReference type="VEuPathDB" id="TriTrypDB:TcBrA4_0022590"/>
<dbReference type="VEuPathDB" id="TriTrypDB:TcCLB.506755.130"/>
<evidence type="ECO:0000256" key="1">
    <source>
        <dbReference type="ARBA" id="ARBA00008601"/>
    </source>
</evidence>
<comment type="caution">
    <text evidence="3">The sequence shown here is derived from an EMBL/GenBank/DDBJ whole genome shotgun (WGS) entry which is preliminary data.</text>
</comment>
<evidence type="ECO:0000256" key="2">
    <source>
        <dbReference type="SAM" id="MobiDB-lite"/>
    </source>
</evidence>
<dbReference type="VEuPathDB" id="TriTrypDB:TcYC6_0040260"/>
<name>A0A2V2XRW1_TRYCR</name>
<gene>
    <name evidence="3" type="ORF">C3747_3g86</name>
</gene>
<evidence type="ECO:0000313" key="3">
    <source>
        <dbReference type="EMBL" id="PWV21154.1"/>
    </source>
</evidence>
<sequence>MTTRMDSPRQKPLPQQPSEVNTNAAAVLSTTTTESYVYTCRMCRRVLFMHHEILPHYPEPVGSGSKGFKYRGGGHASSQQQQGLHAAQEGGDVCTSYFLDPDISPWVAEESREVHQVSGGLDVMPDTIYCPNRKCNAKIGTQSWVGSQCSCGTWVAPAFKIHSRVVDKMPVAQ</sequence>
<dbReference type="VEuPathDB" id="TriTrypDB:TCDM_14500"/>
<dbReference type="VEuPathDB" id="TriTrypDB:TcCLB.510359.140"/>
<reference evidence="3 4" key="1">
    <citation type="journal article" date="2018" name="Microb. Genom.">
        <title>Expanding an expanded genome: long-read sequencing of Trypanosoma cruzi.</title>
        <authorList>
            <person name="Berna L."/>
            <person name="Rodriguez M."/>
            <person name="Chiribao M.L."/>
            <person name="Parodi-Talice A."/>
            <person name="Pita S."/>
            <person name="Rijo G."/>
            <person name="Alvarez-Valin F."/>
            <person name="Robello C."/>
        </authorList>
    </citation>
    <scope>NUCLEOTIDE SEQUENCE [LARGE SCALE GENOMIC DNA]</scope>
    <source>
        <strain evidence="3 4">TCC</strain>
    </source>
</reference>
<dbReference type="VEuPathDB" id="TriTrypDB:C3747_3g86"/>
<dbReference type="VEuPathDB" id="TriTrypDB:BCY84_06792"/>
<accession>A0A2V2XRW1</accession>
<dbReference type="EMBL" id="PRFC01000003">
    <property type="protein sequence ID" value="PWV21154.1"/>
    <property type="molecule type" value="Genomic_DNA"/>
</dbReference>
<dbReference type="PANTHER" id="PTHR45848">
    <property type="entry name" value="DUAL SPECIFICITY PROTEIN PHOSPHATASE 12 FAMILY MEMBER"/>
    <property type="match status" value="1"/>
</dbReference>
<evidence type="ECO:0000313" key="4">
    <source>
        <dbReference type="Proteomes" id="UP000246078"/>
    </source>
</evidence>
<dbReference type="Proteomes" id="UP000246078">
    <property type="component" value="Unassembled WGS sequence"/>
</dbReference>
<organism evidence="3 4">
    <name type="scientific">Trypanosoma cruzi</name>
    <dbReference type="NCBI Taxonomy" id="5693"/>
    <lineage>
        <taxon>Eukaryota</taxon>
        <taxon>Discoba</taxon>
        <taxon>Euglenozoa</taxon>
        <taxon>Kinetoplastea</taxon>
        <taxon>Metakinetoplastina</taxon>
        <taxon>Trypanosomatida</taxon>
        <taxon>Trypanosomatidae</taxon>
        <taxon>Trypanosoma</taxon>
        <taxon>Schizotrypanum</taxon>
    </lineage>
</organism>
<dbReference type="AlphaFoldDB" id="A0A2V2XRW1"/>
<dbReference type="OMA" id="TKFACKK"/>
<comment type="similarity">
    <text evidence="1">Belongs to the protein-tyrosine phosphatase family. Non-receptor class dual specificity subfamily.</text>
</comment>
<dbReference type="OrthoDB" id="2017893at2759"/>
<dbReference type="VEuPathDB" id="TriTrypDB:TcCL_NonESM03275"/>
<protein>
    <recommendedName>
        <fullName evidence="5">Dual specificity protein phosphatase 12</fullName>
    </recommendedName>
</protein>
<dbReference type="VEuPathDB" id="TriTrypDB:TcG_05164"/>
<dbReference type="VEuPathDB" id="TriTrypDB:C4B63_1g52"/>